<proteinExistence type="predicted"/>
<reference evidence="1" key="1">
    <citation type="submission" date="2019-11" db="EMBL/GenBank/DDBJ databases">
        <authorList>
            <person name="Feng L."/>
        </authorList>
    </citation>
    <scope>NUCLEOTIDE SEQUENCE</scope>
    <source>
        <strain evidence="1">PagglomeransLFYP105</strain>
    </source>
</reference>
<gene>
    <name evidence="1" type="ORF">PALFYP105_03358</name>
</gene>
<accession>A0A6N3CBN5</accession>
<dbReference type="AlphaFoldDB" id="A0A6N3CBN5"/>
<sequence length="118" mass="13897">MQRLMEIKNRLEVIEKGLNEQYPRFKADPDITGQITDLKDYVQEERKRVQKQKARGELTEFESAFIEPAINDVYLSSLDKIRRGSKPSSSVNGYICDTSFTLSYWMHQIQDYLQKTEQ</sequence>
<dbReference type="EMBL" id="CACRUS010000006">
    <property type="protein sequence ID" value="VYU12764.1"/>
    <property type="molecule type" value="Genomic_DNA"/>
</dbReference>
<protein>
    <submittedName>
        <fullName evidence="1">Uncharacterized protein</fullName>
    </submittedName>
</protein>
<organism evidence="1">
    <name type="scientific">Enterobacter agglomerans</name>
    <name type="common">Erwinia herbicola</name>
    <name type="synonym">Pantoea agglomerans</name>
    <dbReference type="NCBI Taxonomy" id="549"/>
    <lineage>
        <taxon>Bacteria</taxon>
        <taxon>Pseudomonadati</taxon>
        <taxon>Pseudomonadota</taxon>
        <taxon>Gammaproteobacteria</taxon>
        <taxon>Enterobacterales</taxon>
        <taxon>Erwiniaceae</taxon>
        <taxon>Pantoea</taxon>
        <taxon>Pantoea agglomerans group</taxon>
    </lineage>
</organism>
<evidence type="ECO:0000313" key="1">
    <source>
        <dbReference type="EMBL" id="VYU12764.1"/>
    </source>
</evidence>
<name>A0A6N3CBN5_ENTAG</name>